<feature type="domain" description="DnaB/C C-terminal" evidence="3">
    <location>
        <begin position="321"/>
        <end position="395"/>
    </location>
</feature>
<evidence type="ECO:0000256" key="1">
    <source>
        <dbReference type="ARBA" id="ARBA00093462"/>
    </source>
</evidence>
<sequence length="466" mass="54047">MPNTWEKITPNTIYQVFKALPLTQEGKDGLLYLYQPIIGAQALALYFQFLGDEADSNESEFIHLDCLNALNIGLSPFLEARKRLEGMGLLTVFEKEDPEFGKMYLYQLEEPLVPQKFIKDVTYSFLLHQAVGERKFKQLTRRFKPKKMNIADYQEVTANFTTVYGNLDLNLFSRTSDQLEKVAKEYEQAKESGLKVDSTQLDWHFLMELANKKFISKTNFTSDFKAQLTVYANLYGYNELELVDDLLVQVVALDTGLVDARQLKQFVERKHQTTFQRPSMQPVSEEADVRRFNLLRQTGYSEKDIQLIKLSEKTAPYDFLEAIKVEKKSYVTDSEKWLLKSLVERSPLPNSVINILIHYVLVIQDNSTLQPNFVNTIATNWSEKGFQSPETAIQYAREFVKESKEKQAAREQVKNTRPNNYSRPPIRKETLPDWAIKPKVTEENPEKQAEINQRLQAYLKRKEGES</sequence>
<comment type="similarity">
    <text evidence="1">Belongs to the DnaB/DnaD family.</text>
</comment>
<keyword evidence="6" id="KW-1185">Reference proteome</keyword>
<dbReference type="OrthoDB" id="2082007at2"/>
<evidence type="ECO:0000313" key="5">
    <source>
        <dbReference type="EMBL" id="OJG12247.1"/>
    </source>
</evidence>
<proteinExistence type="inferred from homology"/>
<evidence type="ECO:0000259" key="3">
    <source>
        <dbReference type="Pfam" id="PF07261"/>
    </source>
</evidence>
<dbReference type="Pfam" id="PF07261">
    <property type="entry name" value="DnaB_2"/>
    <property type="match status" value="1"/>
</dbReference>
<evidence type="ECO:0000259" key="4">
    <source>
        <dbReference type="Pfam" id="PF25888"/>
    </source>
</evidence>
<organism evidence="5 6">
    <name type="scientific">Enterococcus aquimarinus</name>
    <dbReference type="NCBI Taxonomy" id="328396"/>
    <lineage>
        <taxon>Bacteria</taxon>
        <taxon>Bacillati</taxon>
        <taxon>Bacillota</taxon>
        <taxon>Bacilli</taxon>
        <taxon>Lactobacillales</taxon>
        <taxon>Enterococcaceae</taxon>
        <taxon>Enterococcus</taxon>
    </lineage>
</organism>
<reference evidence="5 6" key="1">
    <citation type="submission" date="2014-12" db="EMBL/GenBank/DDBJ databases">
        <title>Draft genome sequences of 29 type strains of Enterococci.</title>
        <authorList>
            <person name="Zhong Z."/>
            <person name="Sun Z."/>
            <person name="Liu W."/>
            <person name="Zhang W."/>
            <person name="Zhang H."/>
        </authorList>
    </citation>
    <scope>NUCLEOTIDE SEQUENCE [LARGE SCALE GENOMIC DNA]</scope>
    <source>
        <strain evidence="5 6">DSM 17690</strain>
    </source>
</reference>
<gene>
    <name evidence="5" type="ORF">RU93_GL000177</name>
</gene>
<dbReference type="Pfam" id="PF25888">
    <property type="entry name" value="WHD_DnaB"/>
    <property type="match status" value="1"/>
</dbReference>
<comment type="caution">
    <text evidence="5">The sequence shown here is derived from an EMBL/GenBank/DDBJ whole genome shotgun (WGS) entry which is preliminary data.</text>
</comment>
<feature type="region of interest" description="Disordered" evidence="2">
    <location>
        <begin position="407"/>
        <end position="449"/>
    </location>
</feature>
<evidence type="ECO:0000256" key="2">
    <source>
        <dbReference type="SAM" id="MobiDB-lite"/>
    </source>
</evidence>
<dbReference type="InterPro" id="IPR058660">
    <property type="entry name" value="WHD_DnaB"/>
</dbReference>
<dbReference type="Proteomes" id="UP000182149">
    <property type="component" value="Unassembled WGS sequence"/>
</dbReference>
<dbReference type="STRING" id="328396.RU93_GL000177"/>
<accession>A0A1L8QXL8</accession>
<dbReference type="EMBL" id="JXKD01000001">
    <property type="protein sequence ID" value="OJG12247.1"/>
    <property type="molecule type" value="Genomic_DNA"/>
</dbReference>
<dbReference type="RefSeq" id="WP_071873731.1">
    <property type="nucleotide sequence ID" value="NZ_JBHSHF010000002.1"/>
</dbReference>
<evidence type="ECO:0000313" key="6">
    <source>
        <dbReference type="Proteomes" id="UP000182149"/>
    </source>
</evidence>
<feature type="compositionally biased region" description="Basic and acidic residues" evidence="2">
    <location>
        <begin position="439"/>
        <end position="449"/>
    </location>
</feature>
<protein>
    <submittedName>
        <fullName evidence="5">Uncharacterized protein</fullName>
    </submittedName>
</protein>
<dbReference type="AlphaFoldDB" id="A0A1L8QXL8"/>
<name>A0A1L8QXL8_9ENTE</name>
<dbReference type="InterPro" id="IPR006343">
    <property type="entry name" value="DnaB/C_C"/>
</dbReference>
<feature type="domain" description="Replicative helicase loading/DNA remodeling protein DnaB N-terminal winged helix" evidence="4">
    <location>
        <begin position="10"/>
        <end position="242"/>
    </location>
</feature>